<reference evidence="1 6" key="3">
    <citation type="submission" date="2019-04" db="EMBL/GenBank/DDBJ databases">
        <authorList>
            <consortium name="PulseNet: The National Subtyping Network for Foodborne Disease Surveillance"/>
            <person name="Tarr C.L."/>
            <person name="Trees E."/>
            <person name="Katz L.S."/>
            <person name="Carleton-Romer H.A."/>
            <person name="Stroika S."/>
            <person name="Kucerova Z."/>
            <person name="Roache K.F."/>
            <person name="Sabol A.L."/>
            <person name="Besser J."/>
            <person name="Gerner-Smidt P."/>
        </authorList>
    </citation>
    <scope>NUCLEOTIDE SEQUENCE [LARGE SCALE GENOMIC DNA]</scope>
    <source>
        <strain evidence="1 6">PNUSAC009041</strain>
    </source>
</reference>
<evidence type="ECO:0000313" key="4">
    <source>
        <dbReference type="EMBL" id="OEY02566.1"/>
    </source>
</evidence>
<dbReference type="Proteomes" id="UP001183411">
    <property type="component" value="Unassembled WGS sequence"/>
</dbReference>
<evidence type="ECO:0000313" key="7">
    <source>
        <dbReference type="Proteomes" id="UP000865592"/>
    </source>
</evidence>
<name>A0A1J6PL04_CAMJU</name>
<evidence type="ECO:0000313" key="5">
    <source>
        <dbReference type="Proteomes" id="UP000335162"/>
    </source>
</evidence>
<organism evidence="1 6">
    <name type="scientific">Campylobacter jejuni</name>
    <dbReference type="NCBI Taxonomy" id="197"/>
    <lineage>
        <taxon>Bacteria</taxon>
        <taxon>Pseudomonadati</taxon>
        <taxon>Campylobacterota</taxon>
        <taxon>Epsilonproteobacteria</taxon>
        <taxon>Campylobacterales</taxon>
        <taxon>Campylobacteraceae</taxon>
        <taxon>Campylobacter</taxon>
    </lineage>
</organism>
<dbReference type="Proteomes" id="UP000349590">
    <property type="component" value="Unassembled WGS sequence"/>
</dbReference>
<dbReference type="RefSeq" id="WP_002801018.1">
    <property type="nucleotide sequence ID" value="NZ_AP028413.1"/>
</dbReference>
<dbReference type="Proteomes" id="UP000865592">
    <property type="component" value="Unassembled WGS sequence"/>
</dbReference>
<reference evidence="3" key="4">
    <citation type="submission" date="2023-06" db="EMBL/GenBank/DDBJ databases">
        <authorList>
            <consortium name="PulseNet: The National Subtyping Network for Foodborne Disease Surveillance"/>
        </authorList>
    </citation>
    <scope>NUCLEOTIDE SEQUENCE</scope>
    <source>
        <strain evidence="3">PNUSAC035917</strain>
    </source>
</reference>
<evidence type="ECO:0000313" key="1">
    <source>
        <dbReference type="EMBL" id="EAJ9718537.1"/>
    </source>
</evidence>
<sequence length="72" mass="8391">MKLEINISANDIKEIHVEDVVYLYEKLNQEQQDLFLGLINATKNMGENKTIKILKTHFSGLVKDFIQEINKK</sequence>
<proteinExistence type="predicted"/>
<dbReference type="AlphaFoldDB" id="A0A1J6PL04"/>
<evidence type="ECO:0000313" key="2">
    <source>
        <dbReference type="EMBL" id="EAL3736130.1"/>
    </source>
</evidence>
<accession>A0A1J6PL04</accession>
<protein>
    <submittedName>
        <fullName evidence="1">Uncharacterized protein</fullName>
    </submittedName>
</protein>
<dbReference type="EMBL" id="MKBD01000011">
    <property type="protein sequence ID" value="OEY02566.1"/>
    <property type="molecule type" value="Genomic_DNA"/>
</dbReference>
<evidence type="ECO:0000313" key="6">
    <source>
        <dbReference type="Proteomes" id="UP000349590"/>
    </source>
</evidence>
<dbReference type="EMBL" id="AACNRY010000029">
    <property type="protein sequence ID" value="EAL3736130.1"/>
    <property type="molecule type" value="Genomic_DNA"/>
</dbReference>
<reference evidence="2 5" key="2">
    <citation type="submission" date="2018-05" db="EMBL/GenBank/DDBJ databases">
        <authorList>
            <consortium name="NARMS: The National Antimicrobial Resistance Monitoring System"/>
        </authorList>
    </citation>
    <scope>NUCLEOTIDE SEQUENCE [LARGE SCALE GENOMIC DNA]</scope>
    <source>
        <strain evidence="2 5">FSIS1607212</strain>
    </source>
</reference>
<dbReference type="Proteomes" id="UP000335162">
    <property type="component" value="Unassembled WGS sequence"/>
</dbReference>
<comment type="caution">
    <text evidence="1">The sequence shown here is derived from an EMBL/GenBank/DDBJ whole genome shotgun (WGS) entry which is preliminary data.</text>
</comment>
<dbReference type="EMBL" id="AACCII010000003">
    <property type="protein sequence ID" value="EAJ9718537.1"/>
    <property type="molecule type" value="Genomic_DNA"/>
</dbReference>
<gene>
    <name evidence="4" type="ORF">A0K99_04665</name>
    <name evidence="2" type="ORF">BFD99_09145</name>
    <name evidence="1" type="ORF">E8P16_03620</name>
    <name evidence="3" type="ORF">QQI97_001828</name>
</gene>
<evidence type="ECO:0000313" key="3">
    <source>
        <dbReference type="EMBL" id="ELD5187612.1"/>
    </source>
</evidence>
<reference evidence="4 7" key="1">
    <citation type="submission" date="2016-09" db="EMBL/GenBank/DDBJ databases">
        <title>Campylobacter genomics.</title>
        <authorList>
            <person name="Weis A.M."/>
            <person name="Weimer B.C."/>
            <person name="Gilpin B."/>
            <person name="Huang B.C."/>
            <person name="Kong N."/>
        </authorList>
    </citation>
    <scope>NUCLEOTIDE SEQUENCE [LARGE SCALE GENOMIC DNA]</scope>
    <source>
        <strain evidence="4 7">BCW_4735</strain>
    </source>
</reference>
<dbReference type="EMBL" id="ABMIIH010000014">
    <property type="protein sequence ID" value="ELD5187612.1"/>
    <property type="molecule type" value="Genomic_DNA"/>
</dbReference>